<organism evidence="2 3">
    <name type="scientific">Streptomyces benahoarensis</name>
    <dbReference type="NCBI Taxonomy" id="2595054"/>
    <lineage>
        <taxon>Bacteria</taxon>
        <taxon>Bacillati</taxon>
        <taxon>Actinomycetota</taxon>
        <taxon>Actinomycetes</taxon>
        <taxon>Kitasatosporales</taxon>
        <taxon>Streptomycetaceae</taxon>
        <taxon>Streptomyces</taxon>
    </lineage>
</organism>
<dbReference type="RefSeq" id="WP_143940610.1">
    <property type="nucleotide sequence ID" value="NZ_VKLS01000059.1"/>
</dbReference>
<keyword evidence="1" id="KW-0812">Transmembrane</keyword>
<proteinExistence type="predicted"/>
<keyword evidence="1" id="KW-0472">Membrane</keyword>
<evidence type="ECO:0000313" key="3">
    <source>
        <dbReference type="Proteomes" id="UP000320888"/>
    </source>
</evidence>
<dbReference type="EMBL" id="VKLS01000059">
    <property type="protein sequence ID" value="TSB42771.1"/>
    <property type="molecule type" value="Genomic_DNA"/>
</dbReference>
<dbReference type="AlphaFoldDB" id="A0A553ZMR1"/>
<evidence type="ECO:0000313" key="2">
    <source>
        <dbReference type="EMBL" id="TSB42771.1"/>
    </source>
</evidence>
<feature type="transmembrane region" description="Helical" evidence="1">
    <location>
        <begin position="12"/>
        <end position="31"/>
    </location>
</feature>
<dbReference type="Proteomes" id="UP000320888">
    <property type="component" value="Unassembled WGS sequence"/>
</dbReference>
<keyword evidence="3" id="KW-1185">Reference proteome</keyword>
<comment type="caution">
    <text evidence="2">The sequence shown here is derived from an EMBL/GenBank/DDBJ whole genome shotgun (WGS) entry which is preliminary data.</text>
</comment>
<protein>
    <submittedName>
        <fullName evidence="2">Uncharacterized protein</fullName>
    </submittedName>
</protein>
<evidence type="ECO:0000256" key="1">
    <source>
        <dbReference type="SAM" id="Phobius"/>
    </source>
</evidence>
<reference evidence="2 3" key="1">
    <citation type="submission" date="2019-07" db="EMBL/GenBank/DDBJ databases">
        <title>Draft genome for Streptomyces benahoarensis MZ03-48.</title>
        <authorList>
            <person name="Gonzalez-Pimentel J.L."/>
        </authorList>
    </citation>
    <scope>NUCLEOTIDE SEQUENCE [LARGE SCALE GENOMIC DNA]</scope>
    <source>
        <strain evidence="2 3">MZ03-48</strain>
    </source>
</reference>
<name>A0A553ZMR1_9ACTN</name>
<dbReference type="OrthoDB" id="4294801at2"/>
<sequence>MRDGYGSGRRRGGPIAATAVIAVAAVWWLAWSSAGAAPPRESRAAALATAQQQVRAVAADARIGISGRYNPGASYERCDRRGVRAPADGPYTLTYTAYADLPDRFHIAALRRLRAALERRDGVEVTAYEERPQVQEAQLDAVDRPHRAHLAVASAKPPHTVRLAVATECFRPPEDGR</sequence>
<accession>A0A553ZMR1</accession>
<keyword evidence="1" id="KW-1133">Transmembrane helix</keyword>
<gene>
    <name evidence="2" type="ORF">FNZ23_08075</name>
</gene>